<evidence type="ECO:0000256" key="2">
    <source>
        <dbReference type="ARBA" id="ARBA00022525"/>
    </source>
</evidence>
<keyword evidence="7" id="KW-0084">Basement membrane</keyword>
<dbReference type="RefSeq" id="XP_032801266.1">
    <property type="nucleotide sequence ID" value="XM_032945375.1"/>
</dbReference>
<feature type="compositionally biased region" description="Basic and acidic residues" evidence="15">
    <location>
        <begin position="761"/>
        <end position="779"/>
    </location>
</feature>
<dbReference type="Gene3D" id="4.10.410.10">
    <property type="entry name" value="Pancreatic trypsin inhibitor Kunitz domain"/>
    <property type="match status" value="1"/>
</dbReference>
<dbReference type="SMART" id="SM00327">
    <property type="entry name" value="VWA"/>
    <property type="match status" value="2"/>
</dbReference>
<evidence type="ECO:0000256" key="1">
    <source>
        <dbReference type="ARBA" id="ARBA00004302"/>
    </source>
</evidence>
<evidence type="ECO:0000313" key="21">
    <source>
        <dbReference type="RefSeq" id="XP_032801266.1"/>
    </source>
</evidence>
<feature type="domain" description="VWFA" evidence="17">
    <location>
        <begin position="68"/>
        <end position="251"/>
    </location>
</feature>
<keyword evidence="4" id="KW-0646">Protease inhibitor</keyword>
<evidence type="ECO:0000256" key="6">
    <source>
        <dbReference type="ARBA" id="ARBA00022737"/>
    </source>
</evidence>
<keyword evidence="8" id="KW-0130">Cell adhesion</keyword>
<dbReference type="InterPro" id="IPR002035">
    <property type="entry name" value="VWF_A"/>
</dbReference>
<feature type="compositionally biased region" description="Low complexity" evidence="15">
    <location>
        <begin position="1122"/>
        <end position="1144"/>
    </location>
</feature>
<dbReference type="InterPro" id="IPR008160">
    <property type="entry name" value="Collagen"/>
</dbReference>
<evidence type="ECO:0000313" key="20">
    <source>
        <dbReference type="RefSeq" id="XP_032801260.1"/>
    </source>
</evidence>
<accession>A0AAJ7WKS6</accession>
<name>A0AAJ7WKS6_PETMA</name>
<feature type="domain" description="VWFA" evidence="17">
    <location>
        <begin position="824"/>
        <end position="1008"/>
    </location>
</feature>
<dbReference type="PRINTS" id="PR00453">
    <property type="entry name" value="VWFADOMAIN"/>
</dbReference>
<evidence type="ECO:0000256" key="10">
    <source>
        <dbReference type="ARBA" id="ARBA00023119"/>
    </source>
</evidence>
<dbReference type="CDD" id="cd22628">
    <property type="entry name" value="Kunitz_collagen_alpha1_XXVIII"/>
    <property type="match status" value="1"/>
</dbReference>
<evidence type="ECO:0000256" key="4">
    <source>
        <dbReference type="ARBA" id="ARBA00022690"/>
    </source>
</evidence>
<keyword evidence="19" id="KW-1185">Reference proteome</keyword>
<dbReference type="FunFam" id="3.40.50.410:FF:000003">
    <property type="entry name" value="Collagen type VI alpha 3 chain"/>
    <property type="match status" value="1"/>
</dbReference>
<evidence type="ECO:0000256" key="11">
    <source>
        <dbReference type="ARBA" id="ARBA00023157"/>
    </source>
</evidence>
<comment type="subcellular location">
    <subcellularLocation>
        <location evidence="1">Secreted</location>
        <location evidence="1">Extracellular space</location>
        <location evidence="1">Extracellular matrix</location>
        <location evidence="1">Basement membrane</location>
    </subcellularLocation>
</comment>
<keyword evidence="9" id="KW-0722">Serine protease inhibitor</keyword>
<organism evidence="19 20">
    <name type="scientific">Petromyzon marinus</name>
    <name type="common">Sea lamprey</name>
    <dbReference type="NCBI Taxonomy" id="7757"/>
    <lineage>
        <taxon>Eukaryota</taxon>
        <taxon>Metazoa</taxon>
        <taxon>Chordata</taxon>
        <taxon>Craniata</taxon>
        <taxon>Vertebrata</taxon>
        <taxon>Cyclostomata</taxon>
        <taxon>Hyperoartia</taxon>
        <taxon>Petromyzontiformes</taxon>
        <taxon>Petromyzontidae</taxon>
        <taxon>Petromyzon</taxon>
    </lineage>
</organism>
<proteinExistence type="inferred from homology"/>
<evidence type="ECO:0000256" key="16">
    <source>
        <dbReference type="SAM" id="SignalP"/>
    </source>
</evidence>
<evidence type="ECO:0000259" key="17">
    <source>
        <dbReference type="PROSITE" id="PS50234"/>
    </source>
</evidence>
<evidence type="ECO:0000256" key="14">
    <source>
        <dbReference type="ARBA" id="ARBA00070674"/>
    </source>
</evidence>
<dbReference type="Pfam" id="PF00092">
    <property type="entry name" value="VWA"/>
    <property type="match status" value="2"/>
</dbReference>
<dbReference type="Pfam" id="PF01391">
    <property type="entry name" value="Collagen"/>
    <property type="match status" value="3"/>
</dbReference>
<dbReference type="InterPro" id="IPR036465">
    <property type="entry name" value="vWFA_dom_sf"/>
</dbReference>
<dbReference type="PANTHER" id="PTHR24023">
    <property type="entry name" value="COLLAGEN ALPHA"/>
    <property type="match status" value="1"/>
</dbReference>
<evidence type="ECO:0000259" key="18">
    <source>
        <dbReference type="PROSITE" id="PS50279"/>
    </source>
</evidence>
<dbReference type="AlphaFoldDB" id="A0AAJ7WKS6"/>
<sequence>MGGRASLRGEIRCLLVPLCVLLLVVVWPAAGSPHEERGDRASLPRVRGRARQKLLLNDESKDGACPVEVAFLLDSSESAKAVNHAEEKKFVLDFSERLEHQHVPGERRASWRIAVLQYSSSVRMEQRFNDWRGPQNFRSRIQPMGYIGHGTYTTYAITNMTQLFLSESRTSGVMLAVLMTDGEAHPRNPDIVAATTDAKNQGVRLFVVGLSGLAEEPANAAKLRLLASVPATRYVHNMRDSGVMDKLLKEMSLLASEGCAAPAKCACEKGERGPAGLQGKPGAAGEDGIPGVKGSKGDAGLNGSPGASGLEGRPGYKGDKGDRGECGAPGDKGDRGPEGPAGPRGMRGPQGPPGPTGEQGIEGIQGPKGDRGPVGPPGLQGETGIGLHGPKGDLGPPGRAGPAGPPGVGEPGLPGPQGPSGPSGERGLPGEGLPGPKGDRGFDGPRGARGLQGSGVKGDKGDIGLLGLPGPLGLPGVGIQGEKGEHGPRGMTGPRGPPGEGLVGPKGDRGLTGDSGPQGPSGIGEPGPKGEIGSPGLSGIPGILGEDGSPGQKGEIGSPGPRGPEGSAGIGVQGEKGDPGPRGPRGVPGPVGISGLPGAKGEPGVPGRLGLPGSPGRSIVGPKGEHGPPGPAGFVGEPGMGLPGPKGDRGLPGAPGPVGSKGEGYPGPAGQPGLPGPQGELGPEGVGLPGPKGDLGSRGLPGPPGLTGEGLPGPKGSIGRQGPSGPPGPQGEGIQGPKGEQGFQGMVGPRGPTGEGLTGPKGDRGLPGERGRKGDRGDQGDTGPSGDPGRAGSKGEAGLTREDVIKLIKEVCGCGRKCKERPMELVFVIDSSESVGPDNFEIIKEFVNALVDKLTVGRNATRVGMVLYSLEVRLEFSLTRHVTHHDLRQAVHRMPYLGEGTHTGTAIRKAVQEGFQGSRPGVQKFAIVITDGQTDKREAVKLDLAVREAHAANVEMFAIGIVNMTDPTQADFIRELNLIATDPDDEHVYLIDDFNTLSVLESKLVSQFCEDEGLVFATTALNTILNGDIPANVPQPPRRGQPAVRVQPPPQRPPQQPQPQPEEAEEQEEKVREKDEGDYDYGEEDYKEGTVHGRPGGGRQPSPGPRVPEGAGIPSRENNIIVVVPGPSSSSSSSSPGSSTVLSSKENELLLDGRCGEPLDQGSCRNYIIKWYYDRQANACAQFWYGGCDGNRNRFDSESLCKKTCVFLRTEAIEG</sequence>
<dbReference type="SUPFAM" id="SSF57362">
    <property type="entry name" value="BPTI-like"/>
    <property type="match status" value="1"/>
</dbReference>
<feature type="compositionally biased region" description="Low complexity" evidence="15">
    <location>
        <begin position="602"/>
        <end position="618"/>
    </location>
</feature>
<feature type="compositionally biased region" description="Basic and acidic residues" evidence="15">
    <location>
        <begin position="314"/>
        <end position="337"/>
    </location>
</feature>
<dbReference type="GO" id="GO:0005615">
    <property type="term" value="C:extracellular space"/>
    <property type="evidence" value="ECO:0007669"/>
    <property type="project" value="TreeGrafter"/>
</dbReference>
<dbReference type="FunFam" id="4.10.410.10:FF:000045">
    <property type="entry name" value="Collagen type XXVIII alpha 1 a"/>
    <property type="match status" value="1"/>
</dbReference>
<dbReference type="PROSITE" id="PS50234">
    <property type="entry name" value="VWFA"/>
    <property type="match status" value="2"/>
</dbReference>
<dbReference type="InterPro" id="IPR050149">
    <property type="entry name" value="Collagen_superfamily"/>
</dbReference>
<dbReference type="Gene3D" id="3.40.50.410">
    <property type="entry name" value="von Willebrand factor, type A domain"/>
    <property type="match status" value="2"/>
</dbReference>
<evidence type="ECO:0000256" key="12">
    <source>
        <dbReference type="ARBA" id="ARBA00058139"/>
    </source>
</evidence>
<evidence type="ECO:0000313" key="19">
    <source>
        <dbReference type="Proteomes" id="UP001318040"/>
    </source>
</evidence>
<dbReference type="PRINTS" id="PR00759">
    <property type="entry name" value="BASICPTASE"/>
</dbReference>
<evidence type="ECO:0000256" key="9">
    <source>
        <dbReference type="ARBA" id="ARBA00022900"/>
    </source>
</evidence>
<dbReference type="SUPFAM" id="SSF53300">
    <property type="entry name" value="vWA-like"/>
    <property type="match status" value="2"/>
</dbReference>
<feature type="compositionally biased region" description="Low complexity" evidence="15">
    <location>
        <begin position="691"/>
        <end position="700"/>
    </location>
</feature>
<dbReference type="SMART" id="SM00131">
    <property type="entry name" value="KU"/>
    <property type="match status" value="1"/>
</dbReference>
<gene>
    <name evidence="20 21" type="primary">COL28A1</name>
</gene>
<keyword evidence="10 20" id="KW-0176">Collagen</keyword>
<evidence type="ECO:0000256" key="15">
    <source>
        <dbReference type="SAM" id="MobiDB-lite"/>
    </source>
</evidence>
<dbReference type="KEGG" id="pmrn:116938270"/>
<comment type="similarity">
    <text evidence="13">Belongs to the VWA-containing collagen family.</text>
</comment>
<keyword evidence="11" id="KW-1015">Disulfide bond</keyword>
<keyword evidence="3" id="KW-0272">Extracellular matrix</keyword>
<feature type="domain" description="BPTI/Kunitz inhibitor" evidence="18">
    <location>
        <begin position="1155"/>
        <end position="1205"/>
    </location>
</feature>
<feature type="compositionally biased region" description="Acidic residues" evidence="15">
    <location>
        <begin position="1076"/>
        <end position="1086"/>
    </location>
</feature>
<dbReference type="GO" id="GO:0005604">
    <property type="term" value="C:basement membrane"/>
    <property type="evidence" value="ECO:0007669"/>
    <property type="project" value="UniProtKB-SubCell"/>
</dbReference>
<feature type="compositionally biased region" description="Low complexity" evidence="15">
    <location>
        <begin position="393"/>
        <end position="402"/>
    </location>
</feature>
<reference evidence="20 21" key="1">
    <citation type="submission" date="2025-04" db="UniProtKB">
        <authorList>
            <consortium name="RefSeq"/>
        </authorList>
    </citation>
    <scope>IDENTIFICATION</scope>
    <source>
        <tissue evidence="20 21">Sperm</tissue>
    </source>
</reference>
<keyword evidence="2" id="KW-0964">Secreted</keyword>
<feature type="compositionally biased region" description="Low complexity" evidence="15">
    <location>
        <begin position="668"/>
        <end position="681"/>
    </location>
</feature>
<evidence type="ECO:0000256" key="8">
    <source>
        <dbReference type="ARBA" id="ARBA00022889"/>
    </source>
</evidence>
<comment type="function">
    <text evidence="12">May act as a cell-binding protein.</text>
</comment>
<feature type="compositionally biased region" description="Pro residues" evidence="15">
    <location>
        <begin position="1047"/>
        <end position="1060"/>
    </location>
</feature>
<dbReference type="GO" id="GO:0004867">
    <property type="term" value="F:serine-type endopeptidase inhibitor activity"/>
    <property type="evidence" value="ECO:0007669"/>
    <property type="project" value="UniProtKB-KW"/>
</dbReference>
<feature type="compositionally biased region" description="Low complexity" evidence="15">
    <location>
        <begin position="714"/>
        <end position="723"/>
    </location>
</feature>
<feature type="signal peptide" evidence="16">
    <location>
        <begin position="1"/>
        <end position="31"/>
    </location>
</feature>
<dbReference type="GO" id="GO:0007155">
    <property type="term" value="P:cell adhesion"/>
    <property type="evidence" value="ECO:0007669"/>
    <property type="project" value="UniProtKB-KW"/>
</dbReference>
<evidence type="ECO:0000256" key="5">
    <source>
        <dbReference type="ARBA" id="ARBA00022729"/>
    </source>
</evidence>
<keyword evidence="5 16" id="KW-0732">Signal</keyword>
<keyword evidence="6" id="KW-0677">Repeat</keyword>
<dbReference type="PANTHER" id="PTHR24023:SF1082">
    <property type="entry name" value="COLLAGEN TRIPLE HELIX REPEAT"/>
    <property type="match status" value="1"/>
</dbReference>
<feature type="chain" id="PRO_5044709604" description="Collagen alpha-1(XXVIII) chain" evidence="16">
    <location>
        <begin position="32"/>
        <end position="1215"/>
    </location>
</feature>
<feature type="region of interest" description="Disordered" evidence="15">
    <location>
        <begin position="1028"/>
        <end position="1144"/>
    </location>
</feature>
<dbReference type="RefSeq" id="XP_032801260.1">
    <property type="nucleotide sequence ID" value="XM_032945369.1"/>
</dbReference>
<feature type="compositionally biased region" description="Low complexity" evidence="15">
    <location>
        <begin position="529"/>
        <end position="546"/>
    </location>
</feature>
<dbReference type="InterPro" id="IPR002223">
    <property type="entry name" value="Kunitz_BPTI"/>
</dbReference>
<dbReference type="GO" id="GO:0005581">
    <property type="term" value="C:collagen trimer"/>
    <property type="evidence" value="ECO:0007669"/>
    <property type="project" value="UniProtKB-KW"/>
</dbReference>
<dbReference type="Proteomes" id="UP001318040">
    <property type="component" value="Chromosome 4"/>
</dbReference>
<dbReference type="PROSITE" id="PS50279">
    <property type="entry name" value="BPTI_KUNITZ_2"/>
    <property type="match status" value="1"/>
</dbReference>
<dbReference type="InterPro" id="IPR020901">
    <property type="entry name" value="Prtase_inh_Kunz-CS"/>
</dbReference>
<evidence type="ECO:0000256" key="3">
    <source>
        <dbReference type="ARBA" id="ARBA00022530"/>
    </source>
</evidence>
<evidence type="ECO:0000256" key="7">
    <source>
        <dbReference type="ARBA" id="ARBA00022869"/>
    </source>
</evidence>
<dbReference type="PROSITE" id="PS00280">
    <property type="entry name" value="BPTI_KUNITZ_1"/>
    <property type="match status" value="1"/>
</dbReference>
<dbReference type="FunFam" id="3.40.50.410:FF:000051">
    <property type="entry name" value="Collagen type XXVIII alpha 1 chain"/>
    <property type="match status" value="1"/>
</dbReference>
<feature type="compositionally biased region" description="Low complexity" evidence="15">
    <location>
        <begin position="356"/>
        <end position="367"/>
    </location>
</feature>
<feature type="region of interest" description="Disordered" evidence="15">
    <location>
        <begin position="271"/>
        <end position="798"/>
    </location>
</feature>
<evidence type="ECO:0000256" key="13">
    <source>
        <dbReference type="ARBA" id="ARBA00061466"/>
    </source>
</evidence>
<dbReference type="InterPro" id="IPR036880">
    <property type="entry name" value="Kunitz_BPTI_sf"/>
</dbReference>
<protein>
    <recommendedName>
        <fullName evidence="14">Collagen alpha-1(XXVIII) chain</fullName>
    </recommendedName>
</protein>
<dbReference type="Pfam" id="PF00014">
    <property type="entry name" value="Kunitz_BPTI"/>
    <property type="match status" value="1"/>
</dbReference>